<dbReference type="Proteomes" id="UP000005203">
    <property type="component" value="Linkage group LG14"/>
</dbReference>
<name>A0A7M7LR75_APIME</name>
<feature type="compositionally biased region" description="Low complexity" evidence="9">
    <location>
        <begin position="1218"/>
        <end position="1252"/>
    </location>
</feature>
<dbReference type="InterPro" id="IPR010255">
    <property type="entry name" value="Haem_peroxidase_sf"/>
</dbReference>
<feature type="chain" id="PRO_5044660348" evidence="10">
    <location>
        <begin position="22"/>
        <end position="1607"/>
    </location>
</feature>
<evidence type="ECO:0000256" key="9">
    <source>
        <dbReference type="SAM" id="MobiDB-lite"/>
    </source>
</evidence>
<keyword evidence="3" id="KW-0575">Peroxidase</keyword>
<dbReference type="InterPro" id="IPR019791">
    <property type="entry name" value="Haem_peroxidase_animal"/>
</dbReference>
<dbReference type="PANTHER" id="PTHR11475">
    <property type="entry name" value="OXIDASE/PEROXIDASE"/>
    <property type="match status" value="1"/>
</dbReference>
<feature type="compositionally biased region" description="Polar residues" evidence="9">
    <location>
        <begin position="1190"/>
        <end position="1206"/>
    </location>
</feature>
<protein>
    <submittedName>
        <fullName evidence="13">Uncharacterized protein LOC410515</fullName>
    </submittedName>
</protein>
<dbReference type="GO" id="GO:0022412">
    <property type="term" value="P:cellular process involved in reproduction in multicellular organism"/>
    <property type="evidence" value="ECO:0007669"/>
    <property type="project" value="UniProtKB-ARBA"/>
</dbReference>
<evidence type="ECO:0000313" key="12">
    <source>
        <dbReference type="Proteomes" id="UP000005203"/>
    </source>
</evidence>
<feature type="region of interest" description="Disordered" evidence="9">
    <location>
        <begin position="103"/>
        <end position="150"/>
    </location>
</feature>
<organism evidence="11">
    <name type="scientific">Apis mellifera</name>
    <name type="common">Honeybee</name>
    <dbReference type="NCBI Taxonomy" id="7460"/>
    <lineage>
        <taxon>Eukaryota</taxon>
        <taxon>Metazoa</taxon>
        <taxon>Ecdysozoa</taxon>
        <taxon>Arthropoda</taxon>
        <taxon>Hexapoda</taxon>
        <taxon>Insecta</taxon>
        <taxon>Pterygota</taxon>
        <taxon>Neoptera</taxon>
        <taxon>Endopterygota</taxon>
        <taxon>Hymenoptera</taxon>
        <taxon>Apocrita</taxon>
        <taxon>Aculeata</taxon>
        <taxon>Apoidea</taxon>
        <taxon>Anthophila</taxon>
        <taxon>Apidae</taxon>
        <taxon>Apis</taxon>
    </lineage>
</organism>
<dbReference type="SUPFAM" id="SSF48113">
    <property type="entry name" value="Heme-dependent peroxidases"/>
    <property type="match status" value="1"/>
</dbReference>
<accession>A0A8B6YXR5</accession>
<keyword evidence="7 8" id="KW-0408">Iron</keyword>
<dbReference type="InterPro" id="IPR037120">
    <property type="entry name" value="Haem_peroxidase_sf_animal"/>
</dbReference>
<feature type="region of interest" description="Disordered" evidence="9">
    <location>
        <begin position="1067"/>
        <end position="1388"/>
    </location>
</feature>
<evidence type="ECO:0000256" key="5">
    <source>
        <dbReference type="ARBA" id="ARBA00022729"/>
    </source>
</evidence>
<dbReference type="Pfam" id="PF03098">
    <property type="entry name" value="An_peroxidase"/>
    <property type="match status" value="1"/>
</dbReference>
<feature type="compositionally biased region" description="Low complexity" evidence="9">
    <location>
        <begin position="1313"/>
        <end position="1325"/>
    </location>
</feature>
<dbReference type="CDD" id="cd09823">
    <property type="entry name" value="peroxinectin_like"/>
    <property type="match status" value="1"/>
</dbReference>
<dbReference type="EnsemblMetazoa" id="XM_006562940">
    <property type="protein sequence ID" value="XP_006563003"/>
    <property type="gene ID" value="LOC410515"/>
</dbReference>
<dbReference type="PANTHER" id="PTHR11475:SF109">
    <property type="entry name" value="CHORION PEROXIDASE-LIKE PROTEIN"/>
    <property type="match status" value="1"/>
</dbReference>
<feature type="compositionally biased region" description="Polar residues" evidence="9">
    <location>
        <begin position="868"/>
        <end position="883"/>
    </location>
</feature>
<feature type="compositionally biased region" description="Polar residues" evidence="9">
    <location>
        <begin position="1408"/>
        <end position="1426"/>
    </location>
</feature>
<dbReference type="RefSeq" id="XP_006563003.1">
    <property type="nucleotide sequence ID" value="XM_006562940.3"/>
</dbReference>
<feature type="region of interest" description="Disordered" evidence="9">
    <location>
        <begin position="23"/>
        <end position="49"/>
    </location>
</feature>
<evidence type="ECO:0000256" key="10">
    <source>
        <dbReference type="SAM" id="SignalP"/>
    </source>
</evidence>
<evidence type="ECO:0000256" key="1">
    <source>
        <dbReference type="ARBA" id="ARBA00004613"/>
    </source>
</evidence>
<keyword evidence="6" id="KW-0560">Oxidoreductase</keyword>
<dbReference type="GO" id="GO:0005576">
    <property type="term" value="C:extracellular region"/>
    <property type="evidence" value="ECO:0007669"/>
    <property type="project" value="UniProtKB-SubCell"/>
</dbReference>
<dbReference type="GO" id="GO:0004601">
    <property type="term" value="F:peroxidase activity"/>
    <property type="evidence" value="ECO:0007669"/>
    <property type="project" value="UniProtKB-KW"/>
</dbReference>
<feature type="compositionally biased region" description="Acidic residues" evidence="9">
    <location>
        <begin position="1546"/>
        <end position="1556"/>
    </location>
</feature>
<dbReference type="GeneID" id="410515"/>
<feature type="region of interest" description="Disordered" evidence="9">
    <location>
        <begin position="868"/>
        <end position="893"/>
    </location>
</feature>
<sequence length="1607" mass="179030">MRPFFSVLLVLLSSDLWKSAANKNGGLESTSTEPSSAPRSINDSTSYEQFRNDSESVESLLVPEDPERYKQIVELVRKLFERVGQSIGSKKILNGDSKGGVDNKIDRFSRVAETRNSRPSDGKGKDEEKYLLQRNPEGGGVSAGKERRNNYQKIEPDEHDLLEAVNFGLDAMNELYTVKEPMLYSMGLYLDSDNPARHVAIFNDQTEEARMLAKYGYAVLQGATLFKRKFPNTPTDTLLSLRRSQSDPLRRSCPNRGVPDCPAASLRYRTSDGSCNNLKHLWWGSAMSTMERFLPPVYGDGIQSIRRSITGGPLPSPRLISAIIHKDKDVPLESVTHMLMQWGQFIDHDLTATGQSRGFNGSVPQCCLKSGLGFQPPEFMHPECLPIPVSPQDHFFGPLGIRCLEFARSGPAPKEGCEFGPREQLTQVTSYLDASMVYSSHPLVTDSLRLFRNGLLQYGKIQSHRPVLAKMDPDICRRGSLSTSCFKAGDGRLVEQPALTSLHVVFLRLHNRIATKLAALNAHWSDEKLFQESRRIVVAIVQHITYREFLPIVLGQDVMRIFGLELVSKGYYEGYDPNVNPTVANAFSTAAYRFGHSLVQPSFVRFDSEHRPIFNNVSIHDELANLGDLETAGSVDRLLLGLINQPAQRRDEHISEELTNHLFQTSSFPFGMDLASINIQRGRDHGIPPYVHWREPCALSPIRDFDDLDKAIPPSTAARFRSVYSSVEDIDLFTGGIAEKSVKGGLVGPTFACIIGQQFNNLRRGDRFWYENSGKENGFTVEQLRQIRRVTLSQVLCITMDDIETVQPFVFLTRDTLKNQPVPCNDSLLHRLNLEFWAESGHVEDPPFRKRGILDSIKKKITGVTQKESVATSTARSVPQQGSAIAPHNNLNPPKASIHQQNRIVVKKPLHPSDNLTIVVQNNAINSPVFVNDAIYGSDIRVNPSLNQQTQQKETPQMDLPHGLLHIPVYVPPPRPIPTVHPLADFHADRPYVPYAFHDPNNPNPSIHRHRPTYTAAEDVVFDTFPDGTSPRPTLYTYYTNFLKPAGTRTPIQNIYVAPWNRESQHQDRGSQLYQSSAPVRASSDQLHDDRSDIWQKLYHRSSPSPGSFTSRPFASGERNQAKDSEYRYTTVSSDHVYRSTPHRSNDREPIHHHVASHGSAASLSEKGSAGLDPNSSSSATNHRPDSTESHSYILSSSATPSPTNDRFNRPDSTRFHSYPSSSSATPSPTNDRPGSIESHSYRSSSSTTSSTNDRFNRPDSTEFQSYPSSSSATPSPTNNRFNHPDSTGFHSYPSSSSAAPSPMNDHPDSTESHSYSSSFSAAPSPMNDRPDSTKSHSYHSSSFTASSPTNDRLDHSDSTESHSYPSSSTPSPTNRLDHPDSTVVGSHDRTTIPYYSALMQSDHRTSNEGTSFHQSFATRNPSKNHGMTEEATSEAMGYKIDEMEDRVTSEIPKPLTVRSDKNGARKPGQYYYERNVLRRYPDDEKTAGDRGEGYNGGEASIDDRIFIGGSVRNGGQIIDGNASDTIRTMNRRRNGSLDGTTGDDAGLDQEEEIETVEPRYRTSDWSNPEEDSSLSSVFEMPKIPSSEATAAKELPKPMTRLKNYAF</sequence>
<dbReference type="OrthoDB" id="823504at2759"/>
<evidence type="ECO:0000313" key="13">
    <source>
        <dbReference type="RefSeq" id="XP_006563003.1"/>
    </source>
</evidence>
<keyword evidence="2" id="KW-0964">Secreted</keyword>
<accession>A0A7M7LR75</accession>
<keyword evidence="4 8" id="KW-0349">Heme</keyword>
<keyword evidence="5 10" id="KW-0732">Signal</keyword>
<keyword evidence="8" id="KW-0479">Metal-binding</keyword>
<feature type="compositionally biased region" description="Basic and acidic residues" evidence="9">
    <location>
        <begin position="1376"/>
        <end position="1388"/>
    </location>
</feature>
<dbReference type="PROSITE" id="PS50292">
    <property type="entry name" value="PEROXIDASE_3"/>
    <property type="match status" value="1"/>
</dbReference>
<evidence type="ECO:0000313" key="11">
    <source>
        <dbReference type="EnsemblMetazoa" id="XP_006563003"/>
    </source>
</evidence>
<evidence type="ECO:0000256" key="4">
    <source>
        <dbReference type="ARBA" id="ARBA00022617"/>
    </source>
</evidence>
<reference evidence="11" key="1">
    <citation type="submission" date="2021-01" db="UniProtKB">
        <authorList>
            <consortium name="EnsemblMetazoa"/>
        </authorList>
    </citation>
    <scope>IDENTIFICATION</scope>
    <source>
        <strain evidence="11">DH4</strain>
    </source>
</reference>
<evidence type="ECO:0000256" key="3">
    <source>
        <dbReference type="ARBA" id="ARBA00022559"/>
    </source>
</evidence>
<dbReference type="GO" id="GO:0006979">
    <property type="term" value="P:response to oxidative stress"/>
    <property type="evidence" value="ECO:0007669"/>
    <property type="project" value="InterPro"/>
</dbReference>
<proteinExistence type="predicted"/>
<dbReference type="GO" id="GO:0020037">
    <property type="term" value="F:heme binding"/>
    <property type="evidence" value="ECO:0007669"/>
    <property type="project" value="InterPro"/>
</dbReference>
<gene>
    <name evidence="13" type="primary">LOC410515</name>
</gene>
<feature type="region of interest" description="Disordered" evidence="9">
    <location>
        <begin position="1531"/>
        <end position="1578"/>
    </location>
</feature>
<comment type="subcellular location">
    <subcellularLocation>
        <location evidence="1">Secreted</location>
    </subcellularLocation>
</comment>
<feature type="signal peptide" evidence="10">
    <location>
        <begin position="1"/>
        <end position="21"/>
    </location>
</feature>
<evidence type="ECO:0000256" key="7">
    <source>
        <dbReference type="ARBA" id="ARBA00023004"/>
    </source>
</evidence>
<evidence type="ECO:0000256" key="8">
    <source>
        <dbReference type="PIRSR" id="PIRSR619791-2"/>
    </source>
</evidence>
<evidence type="ECO:0000256" key="6">
    <source>
        <dbReference type="ARBA" id="ARBA00023002"/>
    </source>
</evidence>
<feature type="compositionally biased region" description="Low complexity" evidence="9">
    <location>
        <begin position="1292"/>
        <end position="1303"/>
    </location>
</feature>
<feature type="compositionally biased region" description="Polar residues" evidence="9">
    <location>
        <begin position="27"/>
        <end position="49"/>
    </location>
</feature>
<feature type="compositionally biased region" description="Low complexity" evidence="9">
    <location>
        <begin position="1362"/>
        <end position="1374"/>
    </location>
</feature>
<feature type="compositionally biased region" description="Basic and acidic residues" evidence="9">
    <location>
        <begin position="1352"/>
        <end position="1361"/>
    </location>
</feature>
<feature type="compositionally biased region" description="Low complexity" evidence="9">
    <location>
        <begin position="1266"/>
        <end position="1278"/>
    </location>
</feature>
<feature type="region of interest" description="Disordered" evidence="9">
    <location>
        <begin position="1404"/>
        <end position="1432"/>
    </location>
</feature>
<evidence type="ECO:0000256" key="2">
    <source>
        <dbReference type="ARBA" id="ARBA00022525"/>
    </source>
</evidence>
<feature type="binding site" description="axial binding residue" evidence="8">
    <location>
        <position position="596"/>
    </location>
    <ligand>
        <name>heme b</name>
        <dbReference type="ChEBI" id="CHEBI:60344"/>
    </ligand>
    <ligandPart>
        <name>Fe</name>
        <dbReference type="ChEBI" id="CHEBI:18248"/>
    </ligandPart>
</feature>
<feature type="compositionally biased region" description="Polar residues" evidence="9">
    <location>
        <begin position="1279"/>
        <end position="1290"/>
    </location>
</feature>
<reference evidence="13" key="2">
    <citation type="submission" date="2025-04" db="UniProtKB">
        <authorList>
            <consortium name="RefSeq"/>
        </authorList>
    </citation>
    <scope>IDENTIFICATION</scope>
    <source>
        <strain evidence="13">DH4</strain>
        <tissue evidence="13">Whole body</tissue>
    </source>
</reference>
<dbReference type="PRINTS" id="PR00457">
    <property type="entry name" value="ANPEROXIDASE"/>
</dbReference>
<feature type="compositionally biased region" description="Polar residues" evidence="9">
    <location>
        <begin position="1102"/>
        <end position="1113"/>
    </location>
</feature>
<feature type="compositionally biased region" description="Low complexity" evidence="9">
    <location>
        <begin position="1339"/>
        <end position="1348"/>
    </location>
</feature>
<dbReference type="FunFam" id="1.10.640.10:FF:000003">
    <property type="entry name" value="chorion peroxidase"/>
    <property type="match status" value="1"/>
</dbReference>
<dbReference type="Gene3D" id="1.10.640.10">
    <property type="entry name" value="Haem peroxidase domain superfamily, animal type"/>
    <property type="match status" value="1"/>
</dbReference>
<dbReference type="GO" id="GO:0046872">
    <property type="term" value="F:metal ion binding"/>
    <property type="evidence" value="ECO:0007669"/>
    <property type="project" value="UniProtKB-KW"/>
</dbReference>
<dbReference type="KEGG" id="ame:410515"/>
<feature type="compositionally biased region" description="Basic and acidic residues" evidence="9">
    <location>
        <begin position="103"/>
        <end position="131"/>
    </location>
</feature>
<keyword evidence="12" id="KW-1185">Reference proteome</keyword>